<reference evidence="12 13" key="1">
    <citation type="submission" date="2024-05" db="EMBL/GenBank/DDBJ databases">
        <title>Haplotype-resolved chromosome-level genome assembly of Huyou (Citrus changshanensis).</title>
        <authorList>
            <person name="Miao C."/>
            <person name="Chen W."/>
            <person name="Wu Y."/>
            <person name="Wang L."/>
            <person name="Zhao S."/>
            <person name="Grierson D."/>
            <person name="Xu C."/>
            <person name="Chen K."/>
        </authorList>
    </citation>
    <scope>NUCLEOTIDE SEQUENCE [LARGE SCALE GENOMIC DNA]</scope>
    <source>
        <strain evidence="12">01-14</strain>
        <tissue evidence="12">Leaf</tissue>
    </source>
</reference>
<dbReference type="GO" id="GO:0005886">
    <property type="term" value="C:plasma membrane"/>
    <property type="evidence" value="ECO:0007669"/>
    <property type="project" value="UniProtKB-SubCell"/>
</dbReference>
<evidence type="ECO:0000256" key="8">
    <source>
        <dbReference type="ARBA" id="ARBA00023288"/>
    </source>
</evidence>
<dbReference type="EMBL" id="JBCGBO010000005">
    <property type="protein sequence ID" value="KAK9201642.1"/>
    <property type="molecule type" value="Genomic_DNA"/>
</dbReference>
<keyword evidence="7" id="KW-0325">Glycoprotein</keyword>
<dbReference type="GO" id="GO:0098552">
    <property type="term" value="C:side of membrane"/>
    <property type="evidence" value="ECO:0007669"/>
    <property type="project" value="UniProtKB-KW"/>
</dbReference>
<evidence type="ECO:0000256" key="5">
    <source>
        <dbReference type="ARBA" id="ARBA00022729"/>
    </source>
</evidence>
<comment type="similarity">
    <text evidence="2">Belongs to the plant LTP family.</text>
</comment>
<dbReference type="PANTHER" id="PTHR33044">
    <property type="entry name" value="BIFUNCTIONAL INHIBITOR/LIPID-TRANSFER PROTEIN/SEED STORAGE 2S ALBUMIN SUPERFAMILY PROTEIN-RELATED"/>
    <property type="match status" value="1"/>
</dbReference>
<evidence type="ECO:0000313" key="13">
    <source>
        <dbReference type="Proteomes" id="UP001428341"/>
    </source>
</evidence>
<dbReference type="SUPFAM" id="SSF47699">
    <property type="entry name" value="Bifunctional inhibitor/lipid-transfer protein/seed storage 2S albumin"/>
    <property type="match status" value="1"/>
</dbReference>
<protein>
    <recommendedName>
        <fullName evidence="11">Bifunctional inhibitor/plant lipid transfer protein/seed storage helical domain-containing protein</fullName>
    </recommendedName>
</protein>
<accession>A0AAP0MCH2</accession>
<dbReference type="Proteomes" id="UP001428341">
    <property type="component" value="Unassembled WGS sequence"/>
</dbReference>
<dbReference type="Pfam" id="PF14368">
    <property type="entry name" value="LTP_2"/>
    <property type="match status" value="1"/>
</dbReference>
<dbReference type="CDD" id="cd00010">
    <property type="entry name" value="AAI_LTSS"/>
    <property type="match status" value="1"/>
</dbReference>
<feature type="signal peptide" evidence="10">
    <location>
        <begin position="1"/>
        <end position="24"/>
    </location>
</feature>
<evidence type="ECO:0000259" key="11">
    <source>
        <dbReference type="SMART" id="SM00499"/>
    </source>
</evidence>
<evidence type="ECO:0000256" key="7">
    <source>
        <dbReference type="ARBA" id="ARBA00023180"/>
    </source>
</evidence>
<name>A0AAP0MCH2_9ROSI</name>
<sequence>MEGLKTFHLFALLLATLLVISVNGQITTPCTTSMISSFTPCLNFITGSTSNGVTTPTQNCCDSLKSLMSTSMDCACLVITANVPLQLPINRTLSLSLPRACNMGGVPVQCKASGTPLPAPGCLPSFGTNMLTKTSLAGPAALFGPAPAPIADSPLSPGASKAVAPATETDATEDLAPASPPVESDAPTSPALTPPPSPSASRRSCIPPPSLLLFFVGISPCNSATHGRRAKIPIASYRWWSSPYRTFSGCP</sequence>
<evidence type="ECO:0000256" key="3">
    <source>
        <dbReference type="ARBA" id="ARBA00022475"/>
    </source>
</evidence>
<comment type="subcellular location">
    <subcellularLocation>
        <location evidence="1">Cell membrane</location>
        <topology evidence="1">Lipid-anchor</topology>
        <topology evidence="1">GPI-anchor</topology>
    </subcellularLocation>
</comment>
<dbReference type="InterPro" id="IPR016140">
    <property type="entry name" value="Bifunc_inhib/LTP/seed_store"/>
</dbReference>
<keyword evidence="4" id="KW-0336">GPI-anchor</keyword>
<keyword evidence="13" id="KW-1185">Reference proteome</keyword>
<feature type="chain" id="PRO_5042947884" description="Bifunctional inhibitor/plant lipid transfer protein/seed storage helical domain-containing protein" evidence="10">
    <location>
        <begin position="25"/>
        <end position="251"/>
    </location>
</feature>
<evidence type="ECO:0000256" key="4">
    <source>
        <dbReference type="ARBA" id="ARBA00022622"/>
    </source>
</evidence>
<gene>
    <name evidence="12" type="ORF">WN944_016848</name>
</gene>
<feature type="region of interest" description="Disordered" evidence="9">
    <location>
        <begin position="154"/>
        <end position="203"/>
    </location>
</feature>
<dbReference type="Gene3D" id="1.10.110.10">
    <property type="entry name" value="Plant lipid-transfer and hydrophobic proteins"/>
    <property type="match status" value="1"/>
</dbReference>
<evidence type="ECO:0000256" key="6">
    <source>
        <dbReference type="ARBA" id="ARBA00023157"/>
    </source>
</evidence>
<evidence type="ECO:0000256" key="2">
    <source>
        <dbReference type="ARBA" id="ARBA00009748"/>
    </source>
</evidence>
<keyword evidence="3" id="KW-1003">Cell membrane</keyword>
<evidence type="ECO:0000256" key="9">
    <source>
        <dbReference type="SAM" id="MobiDB-lite"/>
    </source>
</evidence>
<dbReference type="InterPro" id="IPR043325">
    <property type="entry name" value="LTSS"/>
</dbReference>
<comment type="caution">
    <text evidence="12">The sequence shown here is derived from an EMBL/GenBank/DDBJ whole genome shotgun (WGS) entry which is preliminary data.</text>
</comment>
<evidence type="ECO:0000256" key="10">
    <source>
        <dbReference type="SAM" id="SignalP"/>
    </source>
</evidence>
<dbReference type="AlphaFoldDB" id="A0AAP0MCH2"/>
<keyword evidence="6" id="KW-1015">Disulfide bond</keyword>
<keyword evidence="8" id="KW-0449">Lipoprotein</keyword>
<evidence type="ECO:0000313" key="12">
    <source>
        <dbReference type="EMBL" id="KAK9201642.1"/>
    </source>
</evidence>
<keyword evidence="5 10" id="KW-0732">Signal</keyword>
<feature type="domain" description="Bifunctional inhibitor/plant lipid transfer protein/seed storage helical" evidence="11">
    <location>
        <begin position="30"/>
        <end position="110"/>
    </location>
</feature>
<proteinExistence type="inferred from homology"/>
<organism evidence="12 13">
    <name type="scientific">Citrus x changshan-huyou</name>
    <dbReference type="NCBI Taxonomy" id="2935761"/>
    <lineage>
        <taxon>Eukaryota</taxon>
        <taxon>Viridiplantae</taxon>
        <taxon>Streptophyta</taxon>
        <taxon>Embryophyta</taxon>
        <taxon>Tracheophyta</taxon>
        <taxon>Spermatophyta</taxon>
        <taxon>Magnoliopsida</taxon>
        <taxon>eudicotyledons</taxon>
        <taxon>Gunneridae</taxon>
        <taxon>Pentapetalae</taxon>
        <taxon>rosids</taxon>
        <taxon>malvids</taxon>
        <taxon>Sapindales</taxon>
        <taxon>Rutaceae</taxon>
        <taxon>Aurantioideae</taxon>
        <taxon>Citrus</taxon>
    </lineage>
</organism>
<dbReference type="SMART" id="SM00499">
    <property type="entry name" value="AAI"/>
    <property type="match status" value="1"/>
</dbReference>
<evidence type="ECO:0000256" key="1">
    <source>
        <dbReference type="ARBA" id="ARBA00004609"/>
    </source>
</evidence>
<keyword evidence="4" id="KW-0472">Membrane</keyword>
<dbReference type="InterPro" id="IPR036312">
    <property type="entry name" value="Bifun_inhib/LTP/seed_sf"/>
</dbReference>